<protein>
    <recommendedName>
        <fullName evidence="1">IrrE N-terminal-like domain-containing protein</fullName>
    </recommendedName>
</protein>
<evidence type="ECO:0000313" key="2">
    <source>
        <dbReference type="EMBL" id="GFE50105.1"/>
    </source>
</evidence>
<gene>
    <name evidence="2" type="ORF">So717_18580</name>
</gene>
<organism evidence="2 3">
    <name type="scientific">Roseobacter cerasinus</name>
    <dbReference type="NCBI Taxonomy" id="2602289"/>
    <lineage>
        <taxon>Bacteria</taxon>
        <taxon>Pseudomonadati</taxon>
        <taxon>Pseudomonadota</taxon>
        <taxon>Alphaproteobacteria</taxon>
        <taxon>Rhodobacterales</taxon>
        <taxon>Roseobacteraceae</taxon>
        <taxon>Roseobacter</taxon>
    </lineage>
</organism>
<dbReference type="EMBL" id="BLIV01000003">
    <property type="protein sequence ID" value="GFE50105.1"/>
    <property type="molecule type" value="Genomic_DNA"/>
</dbReference>
<sequence>MAEIDYEVLNMPARHLPYPYVQPDASRQTRLEIEVLADKCAHEWGYRSGKSLDAVCKAAGVDIEYSRRPNEIMLDVPLDDQPIIWLPRTGRKRDDRVIIATALGHWATHVDDTRKANPGCGVQALYEPDTPEALEEANAFGLAFLMPTEEFMESWAQGRSQAASDCFDVPTKIAYLRAKGLDLGDTA</sequence>
<feature type="domain" description="IrrE N-terminal-like" evidence="1">
    <location>
        <begin position="56"/>
        <end position="176"/>
    </location>
</feature>
<evidence type="ECO:0000313" key="3">
    <source>
        <dbReference type="Proteomes" id="UP000436522"/>
    </source>
</evidence>
<dbReference type="Pfam" id="PF06114">
    <property type="entry name" value="Peptidase_M78"/>
    <property type="match status" value="1"/>
</dbReference>
<comment type="caution">
    <text evidence="2">The sequence shown here is derived from an EMBL/GenBank/DDBJ whole genome shotgun (WGS) entry which is preliminary data.</text>
</comment>
<dbReference type="OrthoDB" id="7851997at2"/>
<dbReference type="InterPro" id="IPR010359">
    <property type="entry name" value="IrrE_HExxH"/>
</dbReference>
<keyword evidence="3" id="KW-1185">Reference proteome</keyword>
<evidence type="ECO:0000259" key="1">
    <source>
        <dbReference type="Pfam" id="PF06114"/>
    </source>
</evidence>
<dbReference type="AlphaFoldDB" id="A0A640VT81"/>
<name>A0A640VT81_9RHOB</name>
<accession>A0A640VT81</accession>
<proteinExistence type="predicted"/>
<reference evidence="2 3" key="1">
    <citation type="submission" date="2019-12" db="EMBL/GenBank/DDBJ databases">
        <title>Roseobacter cerasinus sp. nov., isolated from seawater around aquaculture.</title>
        <authorList>
            <person name="Muramatsu S."/>
            <person name="Takabe Y."/>
            <person name="Mori K."/>
            <person name="Takaichi S."/>
            <person name="Hanada S."/>
        </authorList>
    </citation>
    <scope>NUCLEOTIDE SEQUENCE [LARGE SCALE GENOMIC DNA]</scope>
    <source>
        <strain evidence="2 3">AI77</strain>
    </source>
</reference>
<dbReference type="Proteomes" id="UP000436522">
    <property type="component" value="Unassembled WGS sequence"/>
</dbReference>